<protein>
    <submittedName>
        <fullName evidence="3">Late embryogenesis abundant protein Lea14-A-like</fullName>
    </submittedName>
</protein>
<feature type="domain" description="Water stress and hypersensitive response" evidence="2">
    <location>
        <begin position="23"/>
        <end position="141"/>
    </location>
</feature>
<dbReference type="InterPro" id="IPR045043">
    <property type="entry name" value="Lea14-like"/>
</dbReference>
<dbReference type="PANTHER" id="PTHR31459:SF19">
    <property type="entry name" value="DESICCATION-RELATED PROTEIN LEA14-RELATED"/>
    <property type="match status" value="1"/>
</dbReference>
<reference evidence="3 4" key="1">
    <citation type="submission" date="2023-10" db="EMBL/GenBank/DDBJ databases">
        <title>Chromosome-scale genome assembly provides insights into flower coloration mechanisms of Canna indica.</title>
        <authorList>
            <person name="Li C."/>
        </authorList>
    </citation>
    <scope>NUCLEOTIDE SEQUENCE [LARGE SCALE GENOMIC DNA]</scope>
    <source>
        <tissue evidence="3">Flower</tissue>
    </source>
</reference>
<keyword evidence="4" id="KW-1185">Reference proteome</keyword>
<comment type="similarity">
    <text evidence="1">Belongs to the LEA type 2 family.</text>
</comment>
<evidence type="ECO:0000313" key="4">
    <source>
        <dbReference type="Proteomes" id="UP001327560"/>
    </source>
</evidence>
<dbReference type="PANTHER" id="PTHR31459">
    <property type="match status" value="1"/>
</dbReference>
<dbReference type="SUPFAM" id="SSF117070">
    <property type="entry name" value="LEA14-like"/>
    <property type="match status" value="1"/>
</dbReference>
<evidence type="ECO:0000256" key="1">
    <source>
        <dbReference type="ARBA" id="ARBA00005960"/>
    </source>
</evidence>
<dbReference type="EMBL" id="CP136891">
    <property type="protein sequence ID" value="WOK99329.1"/>
    <property type="molecule type" value="Genomic_DNA"/>
</dbReference>
<dbReference type="InterPro" id="IPR004864">
    <property type="entry name" value="LEA_2"/>
</dbReference>
<dbReference type="InterPro" id="IPR013990">
    <property type="entry name" value="WHy-dom"/>
</dbReference>
<evidence type="ECO:0000259" key="2">
    <source>
        <dbReference type="SMART" id="SM00769"/>
    </source>
</evidence>
<evidence type="ECO:0000313" key="3">
    <source>
        <dbReference type="EMBL" id="WOK99329.1"/>
    </source>
</evidence>
<dbReference type="AlphaFoldDB" id="A0AAQ3K1G3"/>
<dbReference type="Pfam" id="PF03168">
    <property type="entry name" value="LEA_2"/>
    <property type="match status" value="1"/>
</dbReference>
<dbReference type="GO" id="GO:0005829">
    <property type="term" value="C:cytosol"/>
    <property type="evidence" value="ECO:0007669"/>
    <property type="project" value="TreeGrafter"/>
</dbReference>
<dbReference type="Gene3D" id="2.60.40.1820">
    <property type="match status" value="1"/>
</dbReference>
<accession>A0AAQ3K1G3</accession>
<name>A0AAQ3K1G3_9LILI</name>
<sequence>MYGNKPRLITEEPTVETLPIPYFTVEQVTLKGLKDHMVEMGSKLSFHNPVNFNIPFASITYELRSGNRLIVEGAVNDPGFLPANADTQVYLSMNVPYTFLLRLLRDIAIHFGKLDYTLTGTVAMDVPVVGRVNVPIFYKGRINLWKIIRPEEANMH</sequence>
<gene>
    <name evidence="3" type="ORF">Cni_G08041</name>
</gene>
<proteinExistence type="inferred from homology"/>
<dbReference type="GO" id="GO:0009269">
    <property type="term" value="P:response to desiccation"/>
    <property type="evidence" value="ECO:0007669"/>
    <property type="project" value="InterPro"/>
</dbReference>
<dbReference type="SMART" id="SM00769">
    <property type="entry name" value="WHy"/>
    <property type="match status" value="1"/>
</dbReference>
<organism evidence="3 4">
    <name type="scientific">Canna indica</name>
    <name type="common">Indian-shot</name>
    <dbReference type="NCBI Taxonomy" id="4628"/>
    <lineage>
        <taxon>Eukaryota</taxon>
        <taxon>Viridiplantae</taxon>
        <taxon>Streptophyta</taxon>
        <taxon>Embryophyta</taxon>
        <taxon>Tracheophyta</taxon>
        <taxon>Spermatophyta</taxon>
        <taxon>Magnoliopsida</taxon>
        <taxon>Liliopsida</taxon>
        <taxon>Zingiberales</taxon>
        <taxon>Cannaceae</taxon>
        <taxon>Canna</taxon>
    </lineage>
</organism>
<dbReference type="Proteomes" id="UP001327560">
    <property type="component" value="Chromosome 2"/>
</dbReference>